<gene>
    <name evidence="1" type="ORF">KSF_038690</name>
</gene>
<proteinExistence type="predicted"/>
<name>A0A8J3IFV5_9CHLR</name>
<evidence type="ECO:0000313" key="2">
    <source>
        <dbReference type="Proteomes" id="UP000597444"/>
    </source>
</evidence>
<comment type="caution">
    <text evidence="1">The sequence shown here is derived from an EMBL/GenBank/DDBJ whole genome shotgun (WGS) entry which is preliminary data.</text>
</comment>
<reference evidence="1" key="1">
    <citation type="submission" date="2020-10" db="EMBL/GenBank/DDBJ databases">
        <title>Taxonomic study of unclassified bacteria belonging to the class Ktedonobacteria.</title>
        <authorList>
            <person name="Yabe S."/>
            <person name="Wang C.M."/>
            <person name="Zheng Y."/>
            <person name="Sakai Y."/>
            <person name="Cavaletti L."/>
            <person name="Monciardini P."/>
            <person name="Donadio S."/>
        </authorList>
    </citation>
    <scope>NUCLEOTIDE SEQUENCE</scope>
    <source>
        <strain evidence="1">ID150040</strain>
    </source>
</reference>
<dbReference type="RefSeq" id="WP_220204591.1">
    <property type="nucleotide sequence ID" value="NZ_BNJK01000001.1"/>
</dbReference>
<protein>
    <submittedName>
        <fullName evidence="1">Uncharacterized protein</fullName>
    </submittedName>
</protein>
<dbReference type="EMBL" id="BNJK01000001">
    <property type="protein sequence ID" value="GHO93821.1"/>
    <property type="molecule type" value="Genomic_DNA"/>
</dbReference>
<organism evidence="1 2">
    <name type="scientific">Reticulibacter mediterranei</name>
    <dbReference type="NCBI Taxonomy" id="2778369"/>
    <lineage>
        <taxon>Bacteria</taxon>
        <taxon>Bacillati</taxon>
        <taxon>Chloroflexota</taxon>
        <taxon>Ktedonobacteria</taxon>
        <taxon>Ktedonobacterales</taxon>
        <taxon>Reticulibacteraceae</taxon>
        <taxon>Reticulibacter</taxon>
    </lineage>
</organism>
<accession>A0A8J3IFV5</accession>
<dbReference type="AlphaFoldDB" id="A0A8J3IFV5"/>
<dbReference type="Proteomes" id="UP000597444">
    <property type="component" value="Unassembled WGS sequence"/>
</dbReference>
<evidence type="ECO:0000313" key="1">
    <source>
        <dbReference type="EMBL" id="GHO93821.1"/>
    </source>
</evidence>
<sequence length="410" mass="46437">MTDTFYLGQIDYRLALVQRQPIPHDQVWLYERQKDIFAVCWGSPDGTIPPRPGSRRTPIHKFLRHLSYPLRLGFFQATSIKCILEIDIKIVLLDPVAYLQAGFHSTDNIQELKTALEDVLQGNSQQAANSVISLETPGLYSLIPPAARLLLPNTNLTDVLEGQPDLVQRNMEAYATLRQVQFSPNWLQCQESMRSRLVTELQDVKKRVQVVYQSFLTQKIGGDFRTHCHAALKEYLQTFWIRANPTIETIIAEIRGSNSTAIAAEELASLTATLSNTLVQQAITQVMQELGEQNDEEHEQSIHATAIAGERTQQRVEQIRELYAFAEQSHWQLRPDLAQVKEHIFIQCNNAYELTVVIPRNYPESSAMITAIRQQQARLSTQQVHAIVTPTLQASAHDLISLVDVVVSHL</sequence>
<keyword evidence="2" id="KW-1185">Reference proteome</keyword>